<feature type="region of interest" description="Disordered" evidence="1">
    <location>
        <begin position="102"/>
        <end position="172"/>
    </location>
</feature>
<dbReference type="InterPro" id="IPR004509">
    <property type="entry name" value="Competence_ComEA_HhH"/>
</dbReference>
<feature type="transmembrane region" description="Helical" evidence="2">
    <location>
        <begin position="52"/>
        <end position="71"/>
    </location>
</feature>
<dbReference type="NCBIfam" id="TIGR00426">
    <property type="entry name" value="competence protein ComEA helix-hairpin-helix repeat region"/>
    <property type="match status" value="1"/>
</dbReference>
<keyword evidence="2" id="KW-0472">Membrane</keyword>
<accession>A0ABY3AS75</accession>
<feature type="transmembrane region" description="Helical" evidence="2">
    <location>
        <begin position="12"/>
        <end position="31"/>
    </location>
</feature>
<dbReference type="InterPro" id="IPR010994">
    <property type="entry name" value="RuvA_2-like"/>
</dbReference>
<evidence type="ECO:0000313" key="5">
    <source>
        <dbReference type="Proteomes" id="UP000316208"/>
    </source>
</evidence>
<evidence type="ECO:0000259" key="3">
    <source>
        <dbReference type="SMART" id="SM00278"/>
    </source>
</evidence>
<dbReference type="Gene3D" id="1.10.150.280">
    <property type="entry name" value="AF1531-like domain"/>
    <property type="match status" value="1"/>
</dbReference>
<proteinExistence type="predicted"/>
<evidence type="ECO:0000256" key="1">
    <source>
        <dbReference type="SAM" id="MobiDB-lite"/>
    </source>
</evidence>
<keyword evidence="2" id="KW-0812">Transmembrane</keyword>
<keyword evidence="5" id="KW-1185">Reference proteome</keyword>
<dbReference type="EMBL" id="SADY01000002">
    <property type="protein sequence ID" value="TQR45535.1"/>
    <property type="molecule type" value="Genomic_DNA"/>
</dbReference>
<comment type="caution">
    <text evidence="4">The sequence shown here is derived from an EMBL/GenBank/DDBJ whole genome shotgun (WGS) entry which is preliminary data.</text>
</comment>
<dbReference type="Proteomes" id="UP000316208">
    <property type="component" value="Unassembled WGS sequence"/>
</dbReference>
<dbReference type="PANTHER" id="PTHR21180:SF32">
    <property type="entry name" value="ENDONUCLEASE_EXONUCLEASE_PHOSPHATASE FAMILY DOMAIN-CONTAINING PROTEIN 1"/>
    <property type="match status" value="1"/>
</dbReference>
<organism evidence="4 5">
    <name type="scientific">Paenibacillus popilliae</name>
    <name type="common">Bacillus popilliae</name>
    <dbReference type="NCBI Taxonomy" id="78057"/>
    <lineage>
        <taxon>Bacteria</taxon>
        <taxon>Bacillati</taxon>
        <taxon>Bacillota</taxon>
        <taxon>Bacilli</taxon>
        <taxon>Bacillales</taxon>
        <taxon>Paenibacillaceae</taxon>
        <taxon>Paenibacillus</taxon>
    </lineage>
</organism>
<reference evidence="4 5" key="1">
    <citation type="submission" date="2018-03" db="EMBL/GenBank/DDBJ databases">
        <title>Aerobic endospore-forming bacteria genome sequencing and assembly.</title>
        <authorList>
            <person name="Cavalcante D.A."/>
            <person name="Driks A."/>
            <person name="Putonti C."/>
            <person name="De-Souza M.T."/>
        </authorList>
    </citation>
    <scope>NUCLEOTIDE SEQUENCE [LARGE SCALE GENOMIC DNA]</scope>
    <source>
        <strain evidence="4 5">SDF0028</strain>
    </source>
</reference>
<feature type="domain" description="Helix-hairpin-helix DNA-binding motif class 1" evidence="3">
    <location>
        <begin position="188"/>
        <end position="207"/>
    </location>
</feature>
<protein>
    <submittedName>
        <fullName evidence="4">ComEA family DNA-binding protein</fullName>
    </submittedName>
</protein>
<evidence type="ECO:0000313" key="4">
    <source>
        <dbReference type="EMBL" id="TQR45535.1"/>
    </source>
</evidence>
<dbReference type="GO" id="GO:0003677">
    <property type="term" value="F:DNA binding"/>
    <property type="evidence" value="ECO:0007669"/>
    <property type="project" value="UniProtKB-KW"/>
</dbReference>
<dbReference type="Pfam" id="PF12836">
    <property type="entry name" value="HHH_3"/>
    <property type="match status" value="1"/>
</dbReference>
<evidence type="ECO:0000256" key="2">
    <source>
        <dbReference type="SAM" id="Phobius"/>
    </source>
</evidence>
<dbReference type="SMART" id="SM00278">
    <property type="entry name" value="HhH1"/>
    <property type="match status" value="2"/>
</dbReference>
<feature type="domain" description="Helix-hairpin-helix DNA-binding motif class 1" evidence="3">
    <location>
        <begin position="218"/>
        <end position="237"/>
    </location>
</feature>
<keyword evidence="2" id="KW-1133">Transmembrane helix</keyword>
<dbReference type="PANTHER" id="PTHR21180">
    <property type="entry name" value="ENDONUCLEASE/EXONUCLEASE/PHOSPHATASE FAMILY DOMAIN-CONTAINING PROTEIN 1"/>
    <property type="match status" value="1"/>
</dbReference>
<keyword evidence="4" id="KW-0238">DNA-binding</keyword>
<sequence>MFTSYSFVMNTSLSSLLIHMMTWLTIIPSFADEGCGDMREGMRKTRALPMRWLIAMSLAVIGVAICMWIWVKPQGSLQAGTWTDLNDEIESIMAAEGKEVQITESKMSSKSTPAAEQHAQNKQQSSVLTVAHKDDGADAGKGGQSEAASLLPSTDALKTEKEHSSASRNKGAKGAESLLLNINEADASALVTLPGIGPSKAKAIIEYREKKGAFRQVDDLMKVKGIGKKMMAKIRDQVRVE</sequence>
<dbReference type="InterPro" id="IPR051675">
    <property type="entry name" value="Endo/Exo/Phosphatase_dom_1"/>
</dbReference>
<feature type="compositionally biased region" description="Polar residues" evidence="1">
    <location>
        <begin position="102"/>
        <end position="128"/>
    </location>
</feature>
<dbReference type="InterPro" id="IPR003583">
    <property type="entry name" value="Hlx-hairpin-Hlx_DNA-bd_motif"/>
</dbReference>
<name>A0ABY3AS75_PAEPP</name>
<gene>
    <name evidence="4" type="ORF">C7Y44_07245</name>
</gene>
<dbReference type="SUPFAM" id="SSF47781">
    <property type="entry name" value="RuvA domain 2-like"/>
    <property type="match status" value="1"/>
</dbReference>